<evidence type="ECO:0000313" key="3">
    <source>
        <dbReference type="Proteomes" id="UP000244069"/>
    </source>
</evidence>
<dbReference type="Proteomes" id="UP000244069">
    <property type="component" value="Unassembled WGS sequence"/>
</dbReference>
<dbReference type="PANTHER" id="PTHR43245">
    <property type="entry name" value="BIFUNCTIONAL POLYMYXIN RESISTANCE PROTEIN ARNA"/>
    <property type="match status" value="1"/>
</dbReference>
<dbReference type="AlphaFoldDB" id="A0A2T6ARM0"/>
<organism evidence="2 3">
    <name type="scientific">Allosediminivita pacifica</name>
    <dbReference type="NCBI Taxonomy" id="1267769"/>
    <lineage>
        <taxon>Bacteria</taxon>
        <taxon>Pseudomonadati</taxon>
        <taxon>Pseudomonadota</taxon>
        <taxon>Alphaproteobacteria</taxon>
        <taxon>Rhodobacterales</taxon>
        <taxon>Paracoccaceae</taxon>
        <taxon>Allosediminivita</taxon>
    </lineage>
</organism>
<name>A0A2T6ARM0_9RHOB</name>
<keyword evidence="3" id="KW-1185">Reference proteome</keyword>
<evidence type="ECO:0000259" key="1">
    <source>
        <dbReference type="Pfam" id="PF01370"/>
    </source>
</evidence>
<dbReference type="Gene3D" id="3.40.50.720">
    <property type="entry name" value="NAD(P)-binding Rossmann-like Domain"/>
    <property type="match status" value="1"/>
</dbReference>
<proteinExistence type="predicted"/>
<dbReference type="InterPro" id="IPR050177">
    <property type="entry name" value="Lipid_A_modif_metabolic_enz"/>
</dbReference>
<dbReference type="SUPFAM" id="SSF51735">
    <property type="entry name" value="NAD(P)-binding Rossmann-fold domains"/>
    <property type="match status" value="1"/>
</dbReference>
<evidence type="ECO:0000313" key="2">
    <source>
        <dbReference type="EMBL" id="PTX46469.1"/>
    </source>
</evidence>
<reference evidence="2 3" key="1">
    <citation type="submission" date="2018-04" db="EMBL/GenBank/DDBJ databases">
        <title>Genomic Encyclopedia of Archaeal and Bacterial Type Strains, Phase II (KMG-II): from individual species to whole genera.</title>
        <authorList>
            <person name="Goeker M."/>
        </authorList>
    </citation>
    <scope>NUCLEOTIDE SEQUENCE [LARGE SCALE GENOMIC DNA]</scope>
    <source>
        <strain evidence="2 3">DSM 29329</strain>
    </source>
</reference>
<dbReference type="InterPro" id="IPR001509">
    <property type="entry name" value="Epimerase_deHydtase"/>
</dbReference>
<comment type="caution">
    <text evidence="2">The sequence shown here is derived from an EMBL/GenBank/DDBJ whole genome shotgun (WGS) entry which is preliminary data.</text>
</comment>
<gene>
    <name evidence="2" type="ORF">C8N44_11646</name>
</gene>
<dbReference type="EMBL" id="QBKN01000016">
    <property type="protein sequence ID" value="PTX46469.1"/>
    <property type="molecule type" value="Genomic_DNA"/>
</dbReference>
<protein>
    <submittedName>
        <fullName evidence="2">Nucleoside-diphosphate-sugar epimerase</fullName>
    </submittedName>
</protein>
<accession>A0A2T6ARM0</accession>
<dbReference type="CDD" id="cd08946">
    <property type="entry name" value="SDR_e"/>
    <property type="match status" value="1"/>
</dbReference>
<dbReference type="Pfam" id="PF01370">
    <property type="entry name" value="Epimerase"/>
    <property type="match status" value="1"/>
</dbReference>
<feature type="domain" description="NAD-dependent epimerase/dehydratase" evidence="1">
    <location>
        <begin position="3"/>
        <end position="203"/>
    </location>
</feature>
<dbReference type="RefSeq" id="WP_107977281.1">
    <property type="nucleotide sequence ID" value="NZ_BMEZ01000017.1"/>
</dbReference>
<dbReference type="OrthoDB" id="9814124at2"/>
<dbReference type="InterPro" id="IPR036291">
    <property type="entry name" value="NAD(P)-bd_dom_sf"/>
</dbReference>
<sequence>MKIALTGASGIAGEALLRGLAGHEITVLGRNPVPGHPHLPWRLGSPTPDLAGFDALIHAAFAHAPGRYRGGEGDDPQGFRTANLDGTCRLFEDSAKAGVRHVIFLSSRAVYDGLGEATTLTEDRPTCPRSLYGQIKAEAEKHLFSLPLQGIALRCTGLYGPGKANKWAPLFADYLAGQPIEPRRGTELHVDDLASAVSLLPASDESGPVHASDMMLDRHDLLAAVRHLTGCPHAPPARSARAVNPLICNRLHALGWQPGGLDLLQATLPALLHTDFSSPGIPRG</sequence>